<organism evidence="1 2">
    <name type="scientific">Datura stramonium</name>
    <name type="common">Jimsonweed</name>
    <name type="synonym">Common thornapple</name>
    <dbReference type="NCBI Taxonomy" id="4076"/>
    <lineage>
        <taxon>Eukaryota</taxon>
        <taxon>Viridiplantae</taxon>
        <taxon>Streptophyta</taxon>
        <taxon>Embryophyta</taxon>
        <taxon>Tracheophyta</taxon>
        <taxon>Spermatophyta</taxon>
        <taxon>Magnoliopsida</taxon>
        <taxon>eudicotyledons</taxon>
        <taxon>Gunneridae</taxon>
        <taxon>Pentapetalae</taxon>
        <taxon>asterids</taxon>
        <taxon>lamiids</taxon>
        <taxon>Solanales</taxon>
        <taxon>Solanaceae</taxon>
        <taxon>Solanoideae</taxon>
        <taxon>Datureae</taxon>
        <taxon>Datura</taxon>
    </lineage>
</organism>
<protein>
    <submittedName>
        <fullName evidence="1">Uncharacterized protein</fullName>
    </submittedName>
</protein>
<sequence>MERKASSMANLGAVIAILCYEIKGSFEDNFSKSDCPESHFKTSKDGKIRYLSLDNKAGCGFMIRQRYRFG</sequence>
<reference evidence="1 2" key="1">
    <citation type="journal article" date="2021" name="BMC Genomics">
        <title>Datura genome reveals duplications of psychoactive alkaloid biosynthetic genes and high mutation rate following tissue culture.</title>
        <authorList>
            <person name="Rajewski A."/>
            <person name="Carter-House D."/>
            <person name="Stajich J."/>
            <person name="Litt A."/>
        </authorList>
    </citation>
    <scope>NUCLEOTIDE SEQUENCE [LARGE SCALE GENOMIC DNA]</scope>
    <source>
        <strain evidence="1">AR-01</strain>
    </source>
</reference>
<proteinExistence type="predicted"/>
<dbReference type="EMBL" id="JACEIK010008839">
    <property type="protein sequence ID" value="MCE3051682.1"/>
    <property type="molecule type" value="Genomic_DNA"/>
</dbReference>
<accession>A0ABS8WPA4</accession>
<dbReference type="Proteomes" id="UP000823775">
    <property type="component" value="Unassembled WGS sequence"/>
</dbReference>
<evidence type="ECO:0000313" key="2">
    <source>
        <dbReference type="Proteomes" id="UP000823775"/>
    </source>
</evidence>
<comment type="caution">
    <text evidence="1">The sequence shown here is derived from an EMBL/GenBank/DDBJ whole genome shotgun (WGS) entry which is preliminary data.</text>
</comment>
<keyword evidence="2" id="KW-1185">Reference proteome</keyword>
<name>A0ABS8WPA4_DATST</name>
<evidence type="ECO:0000313" key="1">
    <source>
        <dbReference type="EMBL" id="MCE3051682.1"/>
    </source>
</evidence>
<gene>
    <name evidence="1" type="ORF">HAX54_050498</name>
</gene>